<protein>
    <submittedName>
        <fullName evidence="2">Uncharacterized protein</fullName>
    </submittedName>
</protein>
<dbReference type="AlphaFoldDB" id="A0AAN9AWS1"/>
<name>A0AAN9AWS1_9CAEN</name>
<comment type="caution">
    <text evidence="2">The sequence shown here is derived from an EMBL/GenBank/DDBJ whole genome shotgun (WGS) entry which is preliminary data.</text>
</comment>
<dbReference type="Proteomes" id="UP001374579">
    <property type="component" value="Unassembled WGS sequence"/>
</dbReference>
<organism evidence="2 3">
    <name type="scientific">Littorina saxatilis</name>
    <dbReference type="NCBI Taxonomy" id="31220"/>
    <lineage>
        <taxon>Eukaryota</taxon>
        <taxon>Metazoa</taxon>
        <taxon>Spiralia</taxon>
        <taxon>Lophotrochozoa</taxon>
        <taxon>Mollusca</taxon>
        <taxon>Gastropoda</taxon>
        <taxon>Caenogastropoda</taxon>
        <taxon>Littorinimorpha</taxon>
        <taxon>Littorinoidea</taxon>
        <taxon>Littorinidae</taxon>
        <taxon>Littorina</taxon>
    </lineage>
</organism>
<reference evidence="2 3" key="1">
    <citation type="submission" date="2024-02" db="EMBL/GenBank/DDBJ databases">
        <title>Chromosome-scale genome assembly of the rough periwinkle Littorina saxatilis.</title>
        <authorList>
            <person name="De Jode A."/>
            <person name="Faria R."/>
            <person name="Formenti G."/>
            <person name="Sims Y."/>
            <person name="Smith T.P."/>
            <person name="Tracey A."/>
            <person name="Wood J.M.D."/>
            <person name="Zagrodzka Z.B."/>
            <person name="Johannesson K."/>
            <person name="Butlin R.K."/>
            <person name="Leder E.H."/>
        </authorList>
    </citation>
    <scope>NUCLEOTIDE SEQUENCE [LARGE SCALE GENOMIC DNA]</scope>
    <source>
        <strain evidence="2">Snail1</strain>
        <tissue evidence="2">Muscle</tissue>
    </source>
</reference>
<feature type="signal peptide" evidence="1">
    <location>
        <begin position="1"/>
        <end position="21"/>
    </location>
</feature>
<proteinExistence type="predicted"/>
<sequence>MAKLILASVFCIFLLVKGIEAGEVAAGESCDGLTTTCIGGAYCEGTTCKIKVAQTCVSGSTNNCILHASCPTSGDNLNKCTCDVGYTANNDKTVCATTPSCRTPWSEWSSCPSCDAFSTRSRKCDTYNSDCDCSIAVQRENRDCECSSSSTQ</sequence>
<gene>
    <name evidence="2" type="ORF">V1264_005958</name>
</gene>
<dbReference type="PROSITE" id="PS50092">
    <property type="entry name" value="TSP1"/>
    <property type="match status" value="1"/>
</dbReference>
<feature type="chain" id="PRO_5042985517" evidence="1">
    <location>
        <begin position="22"/>
        <end position="152"/>
    </location>
</feature>
<evidence type="ECO:0000313" key="2">
    <source>
        <dbReference type="EMBL" id="KAK7094386.1"/>
    </source>
</evidence>
<keyword evidence="3" id="KW-1185">Reference proteome</keyword>
<evidence type="ECO:0000313" key="3">
    <source>
        <dbReference type="Proteomes" id="UP001374579"/>
    </source>
</evidence>
<evidence type="ECO:0000256" key="1">
    <source>
        <dbReference type="SAM" id="SignalP"/>
    </source>
</evidence>
<accession>A0AAN9AWS1</accession>
<dbReference type="InterPro" id="IPR000884">
    <property type="entry name" value="TSP1_rpt"/>
</dbReference>
<dbReference type="EMBL" id="JBAMIC010000018">
    <property type="protein sequence ID" value="KAK7094386.1"/>
    <property type="molecule type" value="Genomic_DNA"/>
</dbReference>
<keyword evidence="1" id="KW-0732">Signal</keyword>